<dbReference type="Proteomes" id="UP000275408">
    <property type="component" value="Unassembled WGS sequence"/>
</dbReference>
<organism evidence="1 2">
    <name type="scientific">Pocillopora damicornis</name>
    <name type="common">Cauliflower coral</name>
    <name type="synonym">Millepora damicornis</name>
    <dbReference type="NCBI Taxonomy" id="46731"/>
    <lineage>
        <taxon>Eukaryota</taxon>
        <taxon>Metazoa</taxon>
        <taxon>Cnidaria</taxon>
        <taxon>Anthozoa</taxon>
        <taxon>Hexacorallia</taxon>
        <taxon>Scleractinia</taxon>
        <taxon>Astrocoeniina</taxon>
        <taxon>Pocilloporidae</taxon>
        <taxon>Pocillopora</taxon>
    </lineage>
</organism>
<dbReference type="EMBL" id="RCHS01004118">
    <property type="protein sequence ID" value="RMX37439.1"/>
    <property type="molecule type" value="Genomic_DNA"/>
</dbReference>
<name>A0A3M6T800_POCDA</name>
<keyword evidence="2" id="KW-1185">Reference proteome</keyword>
<gene>
    <name evidence="1" type="ORF">pdam_00025730</name>
</gene>
<reference evidence="1 2" key="1">
    <citation type="journal article" date="2018" name="Sci. Rep.">
        <title>Comparative analysis of the Pocillopora damicornis genome highlights role of immune system in coral evolution.</title>
        <authorList>
            <person name="Cunning R."/>
            <person name="Bay R.A."/>
            <person name="Gillette P."/>
            <person name="Baker A.C."/>
            <person name="Traylor-Knowles N."/>
        </authorList>
    </citation>
    <scope>NUCLEOTIDE SEQUENCE [LARGE SCALE GENOMIC DNA]</scope>
    <source>
        <strain evidence="1">RSMAS</strain>
        <tissue evidence="1">Whole animal</tissue>
    </source>
</reference>
<protein>
    <submittedName>
        <fullName evidence="1">Uncharacterized protein</fullName>
    </submittedName>
</protein>
<accession>A0A3M6T800</accession>
<evidence type="ECO:0000313" key="2">
    <source>
        <dbReference type="Proteomes" id="UP000275408"/>
    </source>
</evidence>
<proteinExistence type="predicted"/>
<sequence>MEFLQVIQ</sequence>
<evidence type="ECO:0000313" key="1">
    <source>
        <dbReference type="EMBL" id="RMX37439.1"/>
    </source>
</evidence>
<comment type="caution">
    <text evidence="1">The sequence shown here is derived from an EMBL/GenBank/DDBJ whole genome shotgun (WGS) entry which is preliminary data.</text>
</comment>